<gene>
    <name evidence="1" type="ORF">M5W82_07775</name>
</gene>
<evidence type="ECO:0000313" key="2">
    <source>
        <dbReference type="Proteomes" id="UP001527052"/>
    </source>
</evidence>
<keyword evidence="2" id="KW-1185">Reference proteome</keyword>
<dbReference type="PROSITE" id="PS51257">
    <property type="entry name" value="PROKAR_LIPOPROTEIN"/>
    <property type="match status" value="1"/>
</dbReference>
<organism evidence="1 2">
    <name type="scientific">Lysinibacillus xylanilyticus</name>
    <dbReference type="NCBI Taxonomy" id="582475"/>
    <lineage>
        <taxon>Bacteria</taxon>
        <taxon>Bacillati</taxon>
        <taxon>Bacillota</taxon>
        <taxon>Bacilli</taxon>
        <taxon>Bacillales</taxon>
        <taxon>Bacillaceae</taxon>
        <taxon>Lysinibacillus</taxon>
    </lineage>
</organism>
<dbReference type="Proteomes" id="UP001527052">
    <property type="component" value="Unassembled WGS sequence"/>
</dbReference>
<dbReference type="EMBL" id="JAMDLZ010000013">
    <property type="protein sequence ID" value="MCY9546851.1"/>
    <property type="molecule type" value="Genomic_DNA"/>
</dbReference>
<comment type="caution">
    <text evidence="1">The sequence shown here is derived from an EMBL/GenBank/DDBJ whole genome shotgun (WGS) entry which is preliminary data.</text>
</comment>
<reference evidence="1 2" key="1">
    <citation type="submission" date="2022-05" db="EMBL/GenBank/DDBJ databases">
        <title>Genome Sequencing of Bee-Associated Microbes.</title>
        <authorList>
            <person name="Dunlap C."/>
        </authorList>
    </citation>
    <scope>NUCLEOTIDE SEQUENCE [LARGE SCALE GENOMIC DNA]</scope>
    <source>
        <strain evidence="1 2">NRRL BD-083</strain>
    </source>
</reference>
<protein>
    <recommendedName>
        <fullName evidence="3">Sporulation protein</fullName>
    </recommendedName>
</protein>
<dbReference type="Pfam" id="PF09580">
    <property type="entry name" value="Spore_YhcN_YlaJ"/>
    <property type="match status" value="1"/>
</dbReference>
<proteinExistence type="predicted"/>
<evidence type="ECO:0000313" key="1">
    <source>
        <dbReference type="EMBL" id="MCY9546851.1"/>
    </source>
</evidence>
<dbReference type="InterPro" id="IPR019076">
    <property type="entry name" value="Spore_lipoprot_YhcN/YlaJ-like"/>
</dbReference>
<sequence length="134" mass="15646">MKLLGMMLPLLVSLSLLIGCGEKEKVIVYGSPENEKEVEAVLKEEDYVDKTTVIQYDNSMLVAVQIKPWDKWKKAKLEKKLQKKFDEKYPSKDVFVSADYKIFYEANKIKREQVEDNKLKDKITKLKKLAKEET</sequence>
<name>A0ABT4EMJ9_9BACI</name>
<evidence type="ECO:0008006" key="3">
    <source>
        <dbReference type="Google" id="ProtNLM"/>
    </source>
</evidence>
<accession>A0ABT4EMJ9</accession>
<dbReference type="RefSeq" id="WP_268637030.1">
    <property type="nucleotide sequence ID" value="NZ_JAMDLZ010000013.1"/>
</dbReference>